<dbReference type="PANTHER" id="PTHR11439:SF461">
    <property type="entry name" value="OS10G0432200 PROTEIN"/>
    <property type="match status" value="1"/>
</dbReference>
<dbReference type="PANTHER" id="PTHR11439">
    <property type="entry name" value="GAG-POL-RELATED RETROTRANSPOSON"/>
    <property type="match status" value="1"/>
</dbReference>
<keyword evidence="1" id="KW-0812">Transmembrane</keyword>
<dbReference type="AlphaFoldDB" id="A0A4Y1RYW1"/>
<keyword evidence="1" id="KW-1133">Transmembrane helix</keyword>
<reference evidence="3" key="1">
    <citation type="journal article" date="2019" name="Science">
        <title>Mutation of a bHLH transcription factor allowed almond domestication.</title>
        <authorList>
            <person name="Sanchez-Perez R."/>
            <person name="Pavan S."/>
            <person name="Mazzeo R."/>
            <person name="Moldovan C."/>
            <person name="Aiese Cigliano R."/>
            <person name="Del Cueto J."/>
            <person name="Ricciardi F."/>
            <person name="Lotti C."/>
            <person name="Ricciardi L."/>
            <person name="Dicenta F."/>
            <person name="Lopez-Marques R.L."/>
            <person name="Lindberg Moller B."/>
        </authorList>
    </citation>
    <scope>NUCLEOTIDE SEQUENCE</scope>
</reference>
<dbReference type="Pfam" id="PF07727">
    <property type="entry name" value="RVT_2"/>
    <property type="match status" value="1"/>
</dbReference>
<keyword evidence="1" id="KW-0472">Membrane</keyword>
<proteinExistence type="predicted"/>
<feature type="domain" description="Reverse transcriptase Ty1/copia-type" evidence="2">
    <location>
        <begin position="7"/>
        <end position="98"/>
    </location>
</feature>
<organism evidence="3">
    <name type="scientific">Prunus dulcis</name>
    <name type="common">Almond</name>
    <name type="synonym">Amygdalus dulcis</name>
    <dbReference type="NCBI Taxonomy" id="3755"/>
    <lineage>
        <taxon>Eukaryota</taxon>
        <taxon>Viridiplantae</taxon>
        <taxon>Streptophyta</taxon>
        <taxon>Embryophyta</taxon>
        <taxon>Tracheophyta</taxon>
        <taxon>Spermatophyta</taxon>
        <taxon>Magnoliopsida</taxon>
        <taxon>eudicotyledons</taxon>
        <taxon>Gunneridae</taxon>
        <taxon>Pentapetalae</taxon>
        <taxon>rosids</taxon>
        <taxon>fabids</taxon>
        <taxon>Rosales</taxon>
        <taxon>Rosaceae</taxon>
        <taxon>Amygdaloideae</taxon>
        <taxon>Amygdaleae</taxon>
        <taxon>Prunus</taxon>
    </lineage>
</organism>
<gene>
    <name evidence="3" type="ORF">Prudu_021620</name>
</gene>
<feature type="transmembrane region" description="Helical" evidence="1">
    <location>
        <begin position="6"/>
        <end position="24"/>
    </location>
</feature>
<evidence type="ECO:0000259" key="2">
    <source>
        <dbReference type="Pfam" id="PF07727"/>
    </source>
</evidence>
<protein>
    <submittedName>
        <fullName evidence="3">Transposable element protein</fullName>
    </submittedName>
</protein>
<name>A0A4Y1RYW1_PRUDU</name>
<dbReference type="EMBL" id="AP019304">
    <property type="protein sequence ID" value="BBH09192.1"/>
    <property type="molecule type" value="Genomic_DNA"/>
</dbReference>
<dbReference type="CDD" id="cd09272">
    <property type="entry name" value="RNase_HI_RT_Ty1"/>
    <property type="match status" value="1"/>
</dbReference>
<dbReference type="InterPro" id="IPR013103">
    <property type="entry name" value="RVT_2"/>
</dbReference>
<accession>A0A4Y1RYW1</accession>
<evidence type="ECO:0000256" key="1">
    <source>
        <dbReference type="SAM" id="Phobius"/>
    </source>
</evidence>
<dbReference type="SUPFAM" id="SSF56672">
    <property type="entry name" value="DNA/RNA polymerases"/>
    <property type="match status" value="1"/>
</dbReference>
<dbReference type="InterPro" id="IPR043502">
    <property type="entry name" value="DNA/RNA_pol_sf"/>
</dbReference>
<evidence type="ECO:0000313" key="3">
    <source>
        <dbReference type="EMBL" id="BBH09192.1"/>
    </source>
</evidence>
<sequence>MDAHDPALFVRSTSVGCILLLLYVDDMILKGDYLNGITQLKLALHDQFEMKDLGPLRYFLGIEVASSPKGYLLSQSKYTANVLQKARITDARVADTPLELNVRYTPFDGTPLDDPTLYLTIVGSLFVSSPTTLHWAAVIRILNYLRGTLFQSFLLPSTSILELRAFSDVGWAGDPFDRKSTTCYCIFLGDSLISWKSKKQSVFSRSSTKAKYRAMASTTAEIVWLR</sequence>